<feature type="domain" description="Rhodanese" evidence="1">
    <location>
        <begin position="71"/>
        <end position="169"/>
    </location>
</feature>
<protein>
    <submittedName>
        <fullName evidence="2">Thiosulfate sulfurtransferase/rhodanese-like domain-containing protein 3 isoform X2</fullName>
    </submittedName>
</protein>
<organism evidence="2 3">
    <name type="scientific">Oopsacas minuta</name>
    <dbReference type="NCBI Taxonomy" id="111878"/>
    <lineage>
        <taxon>Eukaryota</taxon>
        <taxon>Metazoa</taxon>
        <taxon>Porifera</taxon>
        <taxon>Hexactinellida</taxon>
        <taxon>Hexasterophora</taxon>
        <taxon>Lyssacinosida</taxon>
        <taxon>Leucopsacidae</taxon>
        <taxon>Oopsacas</taxon>
    </lineage>
</organism>
<sequence>MFVHRSIVRLIRPIVVYQFNHYRISRIVAQQLYPTSSPTLIQCITSLRLLSTISEVVPFNVSHEELLNKLESGDLTLIDVREKGEIAINGFIMGSIAISLGNLQTALSYDDDKFKEIYGVDKPRFADEIIFMCHAGVRSKLAAKIARAAGFTLVREYADGWSGWEKRINLK</sequence>
<dbReference type="PROSITE" id="PS50206">
    <property type="entry name" value="RHODANESE_3"/>
    <property type="match status" value="1"/>
</dbReference>
<dbReference type="PANTHER" id="PTHR44086">
    <property type="entry name" value="THIOSULFATE SULFURTRANSFERASE RDL2, MITOCHONDRIAL-RELATED"/>
    <property type="match status" value="1"/>
</dbReference>
<proteinExistence type="predicted"/>
<dbReference type="InterPro" id="IPR036873">
    <property type="entry name" value="Rhodanese-like_dom_sf"/>
</dbReference>
<name>A0AAV7JUV4_9METZ</name>
<dbReference type="SMART" id="SM00450">
    <property type="entry name" value="RHOD"/>
    <property type="match status" value="1"/>
</dbReference>
<reference evidence="2 3" key="1">
    <citation type="journal article" date="2023" name="BMC Biol.">
        <title>The compact genome of the sponge Oopsacas minuta (Hexactinellida) is lacking key metazoan core genes.</title>
        <authorList>
            <person name="Santini S."/>
            <person name="Schenkelaars Q."/>
            <person name="Jourda C."/>
            <person name="Duchesne M."/>
            <person name="Belahbib H."/>
            <person name="Rocher C."/>
            <person name="Selva M."/>
            <person name="Riesgo A."/>
            <person name="Vervoort M."/>
            <person name="Leys S.P."/>
            <person name="Kodjabachian L."/>
            <person name="Le Bivic A."/>
            <person name="Borchiellini C."/>
            <person name="Claverie J.M."/>
            <person name="Renard E."/>
        </authorList>
    </citation>
    <scope>NUCLEOTIDE SEQUENCE [LARGE SCALE GENOMIC DNA]</scope>
    <source>
        <strain evidence="2">SPO-2</strain>
    </source>
</reference>
<accession>A0AAV7JUV4</accession>
<keyword evidence="3" id="KW-1185">Reference proteome</keyword>
<dbReference type="AlphaFoldDB" id="A0AAV7JUV4"/>
<dbReference type="Pfam" id="PF00581">
    <property type="entry name" value="Rhodanese"/>
    <property type="match status" value="1"/>
</dbReference>
<dbReference type="InterPro" id="IPR001763">
    <property type="entry name" value="Rhodanese-like_dom"/>
</dbReference>
<dbReference type="Proteomes" id="UP001165289">
    <property type="component" value="Unassembled WGS sequence"/>
</dbReference>
<comment type="caution">
    <text evidence="2">The sequence shown here is derived from an EMBL/GenBank/DDBJ whole genome shotgun (WGS) entry which is preliminary data.</text>
</comment>
<dbReference type="SUPFAM" id="SSF52821">
    <property type="entry name" value="Rhodanese/Cell cycle control phosphatase"/>
    <property type="match status" value="1"/>
</dbReference>
<dbReference type="Gene3D" id="3.40.250.10">
    <property type="entry name" value="Rhodanese-like domain"/>
    <property type="match status" value="1"/>
</dbReference>
<evidence type="ECO:0000313" key="2">
    <source>
        <dbReference type="EMBL" id="KAI6652798.1"/>
    </source>
</evidence>
<evidence type="ECO:0000313" key="3">
    <source>
        <dbReference type="Proteomes" id="UP001165289"/>
    </source>
</evidence>
<gene>
    <name evidence="2" type="ORF">LOD99_4184</name>
</gene>
<dbReference type="EMBL" id="JAKMXF010000297">
    <property type="protein sequence ID" value="KAI6652798.1"/>
    <property type="molecule type" value="Genomic_DNA"/>
</dbReference>
<evidence type="ECO:0000259" key="1">
    <source>
        <dbReference type="PROSITE" id="PS50206"/>
    </source>
</evidence>
<dbReference type="PANTHER" id="PTHR44086:SF10">
    <property type="entry name" value="THIOSULFATE SULFURTRANSFERASE_RHODANESE-LIKE DOMAIN-CONTAINING PROTEIN 3"/>
    <property type="match status" value="1"/>
</dbReference>